<evidence type="ECO:0008006" key="5">
    <source>
        <dbReference type="Google" id="ProtNLM"/>
    </source>
</evidence>
<dbReference type="STRING" id="559515.M4C0Y0"/>
<dbReference type="InterPro" id="IPR002885">
    <property type="entry name" value="PPR_rpt"/>
</dbReference>
<keyword evidence="4" id="KW-1185">Reference proteome</keyword>
<dbReference type="PANTHER" id="PTHR47447:SF17">
    <property type="entry name" value="OS12G0638900 PROTEIN"/>
    <property type="match status" value="1"/>
</dbReference>
<accession>M4C0Y0</accession>
<dbReference type="EnsemblProtists" id="HpaT812684">
    <property type="protein sequence ID" value="HpaP812684"/>
    <property type="gene ID" value="HpaG812684"/>
</dbReference>
<organism evidence="3 4">
    <name type="scientific">Hyaloperonospora arabidopsidis (strain Emoy2)</name>
    <name type="common">Downy mildew agent</name>
    <name type="synonym">Peronospora arabidopsidis</name>
    <dbReference type="NCBI Taxonomy" id="559515"/>
    <lineage>
        <taxon>Eukaryota</taxon>
        <taxon>Sar</taxon>
        <taxon>Stramenopiles</taxon>
        <taxon>Oomycota</taxon>
        <taxon>Peronosporomycetes</taxon>
        <taxon>Peronosporales</taxon>
        <taxon>Peronosporaceae</taxon>
        <taxon>Hyaloperonospora</taxon>
    </lineage>
</organism>
<dbReference type="eggNOG" id="KOG4197">
    <property type="taxonomic scope" value="Eukaryota"/>
</dbReference>
<feature type="repeat" description="PPR" evidence="2">
    <location>
        <begin position="89"/>
        <end position="123"/>
    </location>
</feature>
<evidence type="ECO:0000313" key="3">
    <source>
        <dbReference type="EnsemblProtists" id="HpaP812684"/>
    </source>
</evidence>
<evidence type="ECO:0000313" key="4">
    <source>
        <dbReference type="Proteomes" id="UP000011713"/>
    </source>
</evidence>
<dbReference type="NCBIfam" id="TIGR00756">
    <property type="entry name" value="PPR"/>
    <property type="match status" value="1"/>
</dbReference>
<dbReference type="Pfam" id="PF13041">
    <property type="entry name" value="PPR_2"/>
    <property type="match status" value="1"/>
</dbReference>
<dbReference type="Gene3D" id="1.25.40.10">
    <property type="entry name" value="Tetratricopeptide repeat domain"/>
    <property type="match status" value="1"/>
</dbReference>
<evidence type="ECO:0000256" key="2">
    <source>
        <dbReference type="PROSITE-ProRule" id="PRU00708"/>
    </source>
</evidence>
<dbReference type="PROSITE" id="PS51375">
    <property type="entry name" value="PPR"/>
    <property type="match status" value="2"/>
</dbReference>
<proteinExistence type="predicted"/>
<feature type="repeat" description="PPR" evidence="2">
    <location>
        <begin position="124"/>
        <end position="158"/>
    </location>
</feature>
<dbReference type="AlphaFoldDB" id="M4C0Y0"/>
<reference evidence="4" key="1">
    <citation type="journal article" date="2010" name="Science">
        <title>Signatures of adaptation to obligate biotrophy in the Hyaloperonospora arabidopsidis genome.</title>
        <authorList>
            <person name="Baxter L."/>
            <person name="Tripathy S."/>
            <person name="Ishaque N."/>
            <person name="Boot N."/>
            <person name="Cabral A."/>
            <person name="Kemen E."/>
            <person name="Thines M."/>
            <person name="Ah-Fong A."/>
            <person name="Anderson R."/>
            <person name="Badejoko W."/>
            <person name="Bittner-Eddy P."/>
            <person name="Boore J.L."/>
            <person name="Chibucos M.C."/>
            <person name="Coates M."/>
            <person name="Dehal P."/>
            <person name="Delehaunty K."/>
            <person name="Dong S."/>
            <person name="Downton P."/>
            <person name="Dumas B."/>
            <person name="Fabro G."/>
            <person name="Fronick C."/>
            <person name="Fuerstenberg S.I."/>
            <person name="Fulton L."/>
            <person name="Gaulin E."/>
            <person name="Govers F."/>
            <person name="Hughes L."/>
            <person name="Humphray S."/>
            <person name="Jiang R.H."/>
            <person name="Judelson H."/>
            <person name="Kamoun S."/>
            <person name="Kyung K."/>
            <person name="Meijer H."/>
            <person name="Minx P."/>
            <person name="Morris P."/>
            <person name="Nelson J."/>
            <person name="Phuntumart V."/>
            <person name="Qutob D."/>
            <person name="Rehmany A."/>
            <person name="Rougon-Cardoso A."/>
            <person name="Ryden P."/>
            <person name="Torto-Alalibo T."/>
            <person name="Studholme D."/>
            <person name="Wang Y."/>
            <person name="Win J."/>
            <person name="Wood J."/>
            <person name="Clifton S.W."/>
            <person name="Rogers J."/>
            <person name="Van den Ackerveken G."/>
            <person name="Jones J.D."/>
            <person name="McDowell J.M."/>
            <person name="Beynon J."/>
            <person name="Tyler B.M."/>
        </authorList>
    </citation>
    <scope>NUCLEOTIDE SEQUENCE [LARGE SCALE GENOMIC DNA]</scope>
    <source>
        <strain evidence="4">Emoy2</strain>
    </source>
</reference>
<keyword evidence="1" id="KW-0677">Repeat</keyword>
<dbReference type="EMBL" id="JH598087">
    <property type="status" value="NOT_ANNOTATED_CDS"/>
    <property type="molecule type" value="Genomic_DNA"/>
</dbReference>
<dbReference type="VEuPathDB" id="FungiDB:HpaG812684"/>
<name>M4C0Y0_HYAAE</name>
<evidence type="ECO:0000256" key="1">
    <source>
        <dbReference type="ARBA" id="ARBA00022737"/>
    </source>
</evidence>
<reference evidence="3" key="2">
    <citation type="submission" date="2015-06" db="UniProtKB">
        <authorList>
            <consortium name="EnsemblProtists"/>
        </authorList>
    </citation>
    <scope>IDENTIFICATION</scope>
    <source>
        <strain evidence="3">Emoy2</strain>
    </source>
</reference>
<dbReference type="HOGENOM" id="CLU_856495_0_0_1"/>
<dbReference type="Proteomes" id="UP000011713">
    <property type="component" value="Unassembled WGS sequence"/>
</dbReference>
<dbReference type="InParanoid" id="M4C0Y0"/>
<protein>
    <recommendedName>
        <fullName evidence="5">Pentacotripeptide-repeat region of PRORP domain-containing protein</fullName>
    </recommendedName>
</protein>
<dbReference type="InterPro" id="IPR011990">
    <property type="entry name" value="TPR-like_helical_dom_sf"/>
</dbReference>
<sequence length="325" mass="35911">MSVTEICWEDDDVAGPLLHKLLATDDYSLLETRAFLKPIFRWTKIGLHKDGSRDNAAIERAFAFVEWLVQLAKRGDESRNLPKLSMLQPSYALNTIVTASQRAGSVKDAQRAFDLLKRHGYSPDVFTYTALIDVIARNGDLEAATKVYEEMQLSTSKPNIVTYTTLIRAVGLSDTVNTEQCLVFLAHARKTGAFDEALFLEALESCAKRNDRAVATRVLHEIATHALTLRGNDRFLVALGQIAEQVDCDGVTPALTEWVESGVLSIEERDMVVKLQQAGSSAASDGSKMLGCLGHQTSQSVRKAVVQHDIDRLISRIQSRSIVHV</sequence>
<dbReference type="PANTHER" id="PTHR47447">
    <property type="entry name" value="OS03G0856100 PROTEIN"/>
    <property type="match status" value="1"/>
</dbReference>